<proteinExistence type="predicted"/>
<reference evidence="1" key="1">
    <citation type="journal article" date="2021" name="Proc. Natl. Acad. Sci. U.S.A.">
        <title>A Catalog of Tens of Thousands of Viruses from Human Metagenomes Reveals Hidden Associations with Chronic Diseases.</title>
        <authorList>
            <person name="Tisza M.J."/>
            <person name="Buck C.B."/>
        </authorList>
    </citation>
    <scope>NUCLEOTIDE SEQUENCE</scope>
    <source>
        <strain evidence="1">CtgaU3</strain>
    </source>
</reference>
<organism evidence="1">
    <name type="scientific">Siphoviridae sp. ctgaU3</name>
    <dbReference type="NCBI Taxonomy" id="2825609"/>
    <lineage>
        <taxon>Viruses</taxon>
        <taxon>Duplodnaviria</taxon>
        <taxon>Heunggongvirae</taxon>
        <taxon>Uroviricota</taxon>
        <taxon>Caudoviricetes</taxon>
    </lineage>
</organism>
<accession>A0A8S5UW38</accession>
<name>A0A8S5UW38_9CAUD</name>
<evidence type="ECO:0000313" key="1">
    <source>
        <dbReference type="EMBL" id="DAF98704.1"/>
    </source>
</evidence>
<sequence>MARPARWRVRVDVRYGGKIEWRDLPVYNVQLDWGKLGTKSDSNPSAPARLTLNAPRQLAAKDPVDPLANYGQELCPVLEIRPREGEGWDVPFGHFRIVESPANPEEAAVSAKDMLLDLEENPLPFPHSPWLGGTLLSEMRRLNPVPEHTYVWVDPKVRNATPMASLQMPPNRLASVIMLADSCGADVRMGYGGKIEAYARRTDWQTPDETYPLSSGLLVDAQRTEDPSGRLPNMIEINAKGDGTKSYSLSGNKSWADAIKRSDHDTEVDEALNLLWESKPTTSAWGQKDDLYQNAKNTSWQWRHSLWPGWEREVDDKGKTTGWKSNYTYDFHIGMQYYGAPYDPKHYGRVTKVTDLSSDKSWSKMVEQANADAFHARDRLPSWKIEMAFDPRIEIGDLLAVEIREGEWIAIIVTSYSCSLSDVSRTMTVIGREARRHL</sequence>
<protein>
    <submittedName>
        <fullName evidence="1">Uncharacterized protein</fullName>
    </submittedName>
</protein>
<dbReference type="EMBL" id="BK016153">
    <property type="protein sequence ID" value="DAF98704.1"/>
    <property type="molecule type" value="Genomic_DNA"/>
</dbReference>